<sequence>MRTRFVLHDFKFCRNLLRIVDGLDIWSYGSAFNTPIPFINHFLAANVIGPQALTGLDPVATIYPLSLFAFPPPYSSLFTHTNNSMVHIATLSLFEILAHILERTSCMSHLSPSASCESHLDCSVGHVFIEANAVADSLAKLVFLDLWFESERSSFIPSSQRIELQHCKNYFIKFSAFVAIDCYTNGTGSGVANGQKGAYLTGCEKFELHKYSEAFGRMI</sequence>
<protein>
    <submittedName>
        <fullName evidence="1">Uncharacterized protein</fullName>
    </submittedName>
</protein>
<keyword evidence="2" id="KW-1185">Reference proteome</keyword>
<accession>A0AAN9Q5C0</accession>
<dbReference type="EMBL" id="JAYMYQ010000006">
    <property type="protein sequence ID" value="KAK7325280.1"/>
    <property type="molecule type" value="Genomic_DNA"/>
</dbReference>
<evidence type="ECO:0000313" key="1">
    <source>
        <dbReference type="EMBL" id="KAK7325280.1"/>
    </source>
</evidence>
<reference evidence="1 2" key="1">
    <citation type="submission" date="2024-01" db="EMBL/GenBank/DDBJ databases">
        <title>The genomes of 5 underutilized Papilionoideae crops provide insights into root nodulation and disease resistanc.</title>
        <authorList>
            <person name="Jiang F."/>
        </authorList>
    </citation>
    <scope>NUCLEOTIDE SEQUENCE [LARGE SCALE GENOMIC DNA]</scope>
    <source>
        <strain evidence="1">LVBAO_FW01</strain>
        <tissue evidence="1">Leaves</tissue>
    </source>
</reference>
<dbReference type="AlphaFoldDB" id="A0AAN9Q5C0"/>
<gene>
    <name evidence="1" type="ORF">VNO77_29440</name>
</gene>
<comment type="caution">
    <text evidence="1">The sequence shown here is derived from an EMBL/GenBank/DDBJ whole genome shotgun (WGS) entry which is preliminary data.</text>
</comment>
<proteinExistence type="predicted"/>
<dbReference type="Proteomes" id="UP001367508">
    <property type="component" value="Unassembled WGS sequence"/>
</dbReference>
<name>A0AAN9Q5C0_CANGL</name>
<evidence type="ECO:0000313" key="2">
    <source>
        <dbReference type="Proteomes" id="UP001367508"/>
    </source>
</evidence>
<organism evidence="1 2">
    <name type="scientific">Canavalia gladiata</name>
    <name type="common">Sword bean</name>
    <name type="synonym">Dolichos gladiatus</name>
    <dbReference type="NCBI Taxonomy" id="3824"/>
    <lineage>
        <taxon>Eukaryota</taxon>
        <taxon>Viridiplantae</taxon>
        <taxon>Streptophyta</taxon>
        <taxon>Embryophyta</taxon>
        <taxon>Tracheophyta</taxon>
        <taxon>Spermatophyta</taxon>
        <taxon>Magnoliopsida</taxon>
        <taxon>eudicotyledons</taxon>
        <taxon>Gunneridae</taxon>
        <taxon>Pentapetalae</taxon>
        <taxon>rosids</taxon>
        <taxon>fabids</taxon>
        <taxon>Fabales</taxon>
        <taxon>Fabaceae</taxon>
        <taxon>Papilionoideae</taxon>
        <taxon>50 kb inversion clade</taxon>
        <taxon>NPAAA clade</taxon>
        <taxon>indigoferoid/millettioid clade</taxon>
        <taxon>Phaseoleae</taxon>
        <taxon>Canavalia</taxon>
    </lineage>
</organism>